<name>A0A6N0NXT6_9CREN</name>
<evidence type="ECO:0000313" key="2">
    <source>
        <dbReference type="Proteomes" id="UP000509301"/>
    </source>
</evidence>
<dbReference type="NCBIfam" id="NF040581">
    <property type="entry name" value="cas_Crn1"/>
    <property type="match status" value="1"/>
</dbReference>
<dbReference type="KEGG" id="mten:GWK48_10050"/>
<gene>
    <name evidence="1" type="ORF">GWK48_10050</name>
</gene>
<keyword evidence="2" id="KW-1185">Reference proteome</keyword>
<accession>A0A6N0NXT6</accession>
<dbReference type="AlphaFoldDB" id="A0A6N0NXT6"/>
<dbReference type="GeneID" id="55642288"/>
<organism evidence="1 2">
    <name type="scientific">Metallosphaera tengchongensis</name>
    <dbReference type="NCBI Taxonomy" id="1532350"/>
    <lineage>
        <taxon>Archaea</taxon>
        <taxon>Thermoproteota</taxon>
        <taxon>Thermoprotei</taxon>
        <taxon>Sulfolobales</taxon>
        <taxon>Sulfolobaceae</taxon>
        <taxon>Metallosphaera</taxon>
    </lineage>
</organism>
<sequence length="184" mass="19827">MAKLIATLGTSPGGVFETYVNLTSGNYEGENAVPADITEVYVIRTTDKSVEFAWKLVKAIFACCKGEGVNLADIPIPIQDINSTQDFKVFKSGVLSRISVGDYVDFTGGRKAMGVAAALSARERGAHVLTTIIPQGEYNRISEEIKGLTSKENLVEMAGKGNCSEVKDVICRLVSKNARTVLLY</sequence>
<dbReference type="Proteomes" id="UP000509301">
    <property type="component" value="Chromosome"/>
</dbReference>
<dbReference type="EMBL" id="CP049074">
    <property type="protein sequence ID" value="QKR00683.1"/>
    <property type="molecule type" value="Genomic_DNA"/>
</dbReference>
<reference evidence="1 2" key="1">
    <citation type="submission" date="2020-02" db="EMBL/GenBank/DDBJ databases">
        <title>Comparative genome analysis reveals the metabolism and evolution of the thermophilic archaeal genus Metallosphaera.</title>
        <authorList>
            <person name="Jiang C."/>
        </authorList>
    </citation>
    <scope>NUCLEOTIDE SEQUENCE [LARGE SCALE GENOMIC DNA]</scope>
    <source>
        <strain evidence="1 2">Ric-A</strain>
    </source>
</reference>
<proteinExistence type="predicted"/>
<protein>
    <submittedName>
        <fullName evidence="1">CRISPR-associated protein</fullName>
    </submittedName>
</protein>
<dbReference type="OrthoDB" id="37074at2157"/>
<evidence type="ECO:0000313" key="1">
    <source>
        <dbReference type="EMBL" id="QKR00683.1"/>
    </source>
</evidence>
<dbReference type="RefSeq" id="WP_174631941.1">
    <property type="nucleotide sequence ID" value="NZ_CP049074.1"/>
</dbReference>